<organism evidence="3 4">
    <name type="scientific">Pyrenophora seminiperda CCB06</name>
    <dbReference type="NCBI Taxonomy" id="1302712"/>
    <lineage>
        <taxon>Eukaryota</taxon>
        <taxon>Fungi</taxon>
        <taxon>Dikarya</taxon>
        <taxon>Ascomycota</taxon>
        <taxon>Pezizomycotina</taxon>
        <taxon>Dothideomycetes</taxon>
        <taxon>Pleosporomycetidae</taxon>
        <taxon>Pleosporales</taxon>
        <taxon>Pleosporineae</taxon>
        <taxon>Pleosporaceae</taxon>
        <taxon>Pyrenophora</taxon>
    </lineage>
</organism>
<reference evidence="3 4" key="1">
    <citation type="journal article" date="2014" name="PLoS ONE">
        <title>De novo Genome Assembly of the Fungal Plant Pathogen Pyrenophora semeniperda.</title>
        <authorList>
            <person name="Soliai M.M."/>
            <person name="Meyer S.E."/>
            <person name="Udall J.A."/>
            <person name="Elzinga D.E."/>
            <person name="Hermansen R.A."/>
            <person name="Bodily P.M."/>
            <person name="Hart A.A."/>
            <person name="Coleman C.E."/>
        </authorList>
    </citation>
    <scope>NUCLEOTIDE SEQUENCE [LARGE SCALE GENOMIC DNA]</scope>
    <source>
        <strain evidence="3 4">CCB06</strain>
        <tissue evidence="3">Mycelium</tissue>
    </source>
</reference>
<evidence type="ECO:0000313" key="3">
    <source>
        <dbReference type="EMBL" id="RMZ68679.1"/>
    </source>
</evidence>
<comment type="similarity">
    <text evidence="1">Belongs to the CWC16 family.</text>
</comment>
<feature type="region of interest" description="Disordered" evidence="2">
    <location>
        <begin position="233"/>
        <end position="288"/>
    </location>
</feature>
<evidence type="ECO:0000313" key="4">
    <source>
        <dbReference type="Proteomes" id="UP000265663"/>
    </source>
</evidence>
<dbReference type="PANTHER" id="PTHR12111:SF2">
    <property type="entry name" value="SPLICING FACTOR YJU2B-RELATED"/>
    <property type="match status" value="1"/>
</dbReference>
<sequence>MQGFNMGRYYPPDASNPPSFNTSSHPLGKRANKISQGILTVRFELPFAVWCDHCTPPAIIGQGVRFNAEKKKVGNYHSTPIWSFRMKHSACGGWWEIRTDPQKSEYTVIEGARRRDYGKVEGEEEGEMKFLTEEERERRREDVFARLEGRVEEKRGDAGNKKRVEELYEKSEVWRDPYDVNARLRGVFREKRKGWKREERKKEGMQEKFSLGIEIVEESEGDRVRAGLVEFGAEPAASSSSDQNPERTAWKPLFKEPASTTTATKTKQPVPKTKKLKAEAAAEKSRRELRESLVNNTMAVIDPFLGNGTVGGGKGRSERVELGIRKRKREEEENKNIKAKADLQGPPTAVEMASETAKKKPALMQALVGYESD</sequence>
<dbReference type="Pfam" id="PF04502">
    <property type="entry name" value="Saf4_Yju2"/>
    <property type="match status" value="1"/>
</dbReference>
<dbReference type="EMBL" id="KE747817">
    <property type="protein sequence ID" value="RMZ68679.1"/>
    <property type="molecule type" value="Genomic_DNA"/>
</dbReference>
<feature type="compositionally biased region" description="Basic and acidic residues" evidence="2">
    <location>
        <begin position="327"/>
        <end position="341"/>
    </location>
</feature>
<keyword evidence="4" id="KW-1185">Reference proteome</keyword>
<feature type="compositionally biased region" description="Low complexity" evidence="2">
    <location>
        <begin position="255"/>
        <end position="271"/>
    </location>
</feature>
<gene>
    <name evidence="3" type="ORF">GMOD_00002470</name>
</gene>
<evidence type="ECO:0000256" key="2">
    <source>
        <dbReference type="SAM" id="MobiDB-lite"/>
    </source>
</evidence>
<dbReference type="GO" id="GO:0000398">
    <property type="term" value="P:mRNA splicing, via spliceosome"/>
    <property type="evidence" value="ECO:0007669"/>
    <property type="project" value="InterPro"/>
</dbReference>
<dbReference type="GO" id="GO:0071014">
    <property type="term" value="C:post-mRNA release spliceosomal complex"/>
    <property type="evidence" value="ECO:0007669"/>
    <property type="project" value="TreeGrafter"/>
</dbReference>
<dbReference type="OrthoDB" id="360327at2759"/>
<dbReference type="InterPro" id="IPR007590">
    <property type="entry name" value="Saf4/Yju2"/>
</dbReference>
<dbReference type="AlphaFoldDB" id="A0A3M7M2P2"/>
<dbReference type="PANTHER" id="PTHR12111">
    <property type="entry name" value="SPLICING FACTOR YJU2"/>
    <property type="match status" value="1"/>
</dbReference>
<dbReference type="GO" id="GO:0005684">
    <property type="term" value="C:U2-type spliceosomal complex"/>
    <property type="evidence" value="ECO:0007669"/>
    <property type="project" value="TreeGrafter"/>
</dbReference>
<dbReference type="Proteomes" id="UP000265663">
    <property type="component" value="Unassembled WGS sequence"/>
</dbReference>
<feature type="region of interest" description="Disordered" evidence="2">
    <location>
        <begin position="327"/>
        <end position="358"/>
    </location>
</feature>
<name>A0A3M7M2P2_9PLEO</name>
<feature type="compositionally biased region" description="Basic and acidic residues" evidence="2">
    <location>
        <begin position="276"/>
        <end position="288"/>
    </location>
</feature>
<protein>
    <submittedName>
        <fullName evidence="3">DUF455 domain</fullName>
    </submittedName>
</protein>
<evidence type="ECO:0000256" key="1">
    <source>
        <dbReference type="ARBA" id="ARBA00005595"/>
    </source>
</evidence>
<proteinExistence type="inferred from homology"/>
<accession>A0A3M7M2P2</accession>